<dbReference type="InterPro" id="IPR018843">
    <property type="entry name" value="Utp8_b-prop"/>
</dbReference>
<dbReference type="GO" id="GO:0034455">
    <property type="term" value="C:t-UTP complex"/>
    <property type="evidence" value="ECO:0007669"/>
    <property type="project" value="EnsemblFungi"/>
</dbReference>
<dbReference type="Pfam" id="PF10395">
    <property type="entry name" value="Utp8_b_propeller"/>
    <property type="match status" value="1"/>
</dbReference>
<dbReference type="RefSeq" id="XP_022462776.1">
    <property type="nucleotide sequence ID" value="XM_022611359.1"/>
</dbReference>
<dbReference type="AlphaFoldDB" id="J7R164"/>
<name>J7R164_HUIN7</name>
<feature type="domain" description="Utp8 C-terminal" evidence="2">
    <location>
        <begin position="343"/>
        <end position="593"/>
    </location>
</feature>
<gene>
    <name evidence="3" type="primary">KNAG0B00830</name>
    <name evidence="3" type="ordered locus">KNAG_0B00830</name>
</gene>
<dbReference type="OrthoDB" id="4055624at2759"/>
<dbReference type="Proteomes" id="UP000006310">
    <property type="component" value="Chromosome 2"/>
</dbReference>
<protein>
    <recommendedName>
        <fullName evidence="5">U3 small nucleolar RNA-associated protein 8</fullName>
    </recommendedName>
</protein>
<feature type="domain" description="Utp8 beta-propeller" evidence="1">
    <location>
        <begin position="3"/>
        <end position="319"/>
    </location>
</feature>
<evidence type="ECO:0008006" key="5">
    <source>
        <dbReference type="Google" id="ProtNLM"/>
    </source>
</evidence>
<dbReference type="KEGG" id="kng:KNAG_0B00830"/>
<dbReference type="eggNOG" id="ENOG502QQ4S">
    <property type="taxonomic scope" value="Eukaryota"/>
</dbReference>
<reference evidence="4" key="2">
    <citation type="submission" date="2012-08" db="EMBL/GenBank/DDBJ databases">
        <title>Genome sequence of Kazachstania naganishii.</title>
        <authorList>
            <person name="Gordon J.L."/>
            <person name="Armisen D."/>
            <person name="Proux-Wera E."/>
            <person name="OhEigeartaigh S.S."/>
            <person name="Byrne K.P."/>
            <person name="Wolfe K.H."/>
        </authorList>
    </citation>
    <scope>NUCLEOTIDE SEQUENCE [LARGE SCALE GENOMIC DNA]</scope>
    <source>
        <strain evidence="4">ATCC MYA-139 / BCRC 22969 / CBS 8797 / CCRC 22969 / KCTC 17520 / NBRC 10181 / NCYC 3082</strain>
    </source>
</reference>
<proteinExistence type="predicted"/>
<dbReference type="GO" id="GO:0045943">
    <property type="term" value="P:positive regulation of transcription by RNA polymerase I"/>
    <property type="evidence" value="ECO:0007669"/>
    <property type="project" value="EnsemblFungi"/>
</dbReference>
<reference evidence="3 4" key="1">
    <citation type="journal article" date="2011" name="Proc. Natl. Acad. Sci. U.S.A.">
        <title>Evolutionary erosion of yeast sex chromosomes by mating-type switching accidents.</title>
        <authorList>
            <person name="Gordon J.L."/>
            <person name="Armisen D."/>
            <person name="Proux-Wera E."/>
            <person name="Oheigeartaigh S.S."/>
            <person name="Byrne K.P."/>
            <person name="Wolfe K.H."/>
        </authorList>
    </citation>
    <scope>NUCLEOTIDE SEQUENCE [LARGE SCALE GENOMIC DNA]</scope>
    <source>
        <strain evidence="4">ATCC MYA-139 / BCRC 22969 / CBS 8797 / CCRC 22969 / KCTC 17520 / NBRC 10181 / NCYC 3082</strain>
    </source>
</reference>
<dbReference type="GO" id="GO:0032040">
    <property type="term" value="C:small-subunit processome"/>
    <property type="evidence" value="ECO:0007669"/>
    <property type="project" value="EnsemblFungi"/>
</dbReference>
<dbReference type="EMBL" id="HE978315">
    <property type="protein sequence ID" value="CCK68530.1"/>
    <property type="molecule type" value="Genomic_DNA"/>
</dbReference>
<dbReference type="GeneID" id="34524180"/>
<dbReference type="InterPro" id="IPR053881">
    <property type="entry name" value="Utp8_C"/>
</dbReference>
<sequence length="607" mass="67723">MSASISQPFTIANVPRQASQTKVLISQHSLTSNANTLDVAVSKYSISQYIINPTPKLVNSKAIPSNLTVTAFDNGVYATQSNNKSFCLYLDESHQIPLKSAVVNCLSEKIHDESVVTTAILQDGTVQKYKGGEQVFAKHLPLKDIKQVEFIDGQYALIVAAQSTALYELENLTELRVSTTLHFEQFKQIRQHLGKIYQFDLATNDFKIFELTTLNEIGVVNIPFLSASKGAPLTFTVVGDSRVCLALANEIYLLDLHLGSVLSHNKFAQLKQVELIAGARDGSFAIALSHGPQDNAVSLDIINLELGSRSIKDSLGKGFATFMKERRSAESQVTLRPILDAGDKTKRSFDYASILKKLTAAAKDPAKFDQIFFKELYIVQECYTEGDRFIIDQNFLSETVGVILKNYSFEPSSKYPAAFTYLLTHPLFPADKTRHLLSKVKQIPRLYKQVIVTCPNLPLDELLTESFVIENNELSLDLSLKILQDYTKDSIKKEMKALPRVNVTNFIKFVIGNYNNSDESSVATPQLFQLLSLVIDSIGLFALDGELLTELAGYIDNMVKIAEMNTELWNLLEFRTNKASVAGSNRSKYVKTQKKVFPPYLVDHLEI</sequence>
<evidence type="ECO:0000259" key="1">
    <source>
        <dbReference type="Pfam" id="PF10395"/>
    </source>
</evidence>
<accession>J7R164</accession>
<dbReference type="GO" id="GO:0034511">
    <property type="term" value="F:U3 snoRNA binding"/>
    <property type="evidence" value="ECO:0007669"/>
    <property type="project" value="EnsemblFungi"/>
</dbReference>
<organism evidence="3 4">
    <name type="scientific">Huiozyma naganishii (strain ATCC MYA-139 / BCRC 22969 / CBS 8797 / KCTC 17520 / NBRC 10181 / NCYC 3082 / Yp74L-3)</name>
    <name type="common">Yeast</name>
    <name type="synonym">Kazachstania naganishii</name>
    <dbReference type="NCBI Taxonomy" id="1071383"/>
    <lineage>
        <taxon>Eukaryota</taxon>
        <taxon>Fungi</taxon>
        <taxon>Dikarya</taxon>
        <taxon>Ascomycota</taxon>
        <taxon>Saccharomycotina</taxon>
        <taxon>Saccharomycetes</taxon>
        <taxon>Saccharomycetales</taxon>
        <taxon>Saccharomycetaceae</taxon>
        <taxon>Huiozyma</taxon>
    </lineage>
</organism>
<evidence type="ECO:0000313" key="4">
    <source>
        <dbReference type="Proteomes" id="UP000006310"/>
    </source>
</evidence>
<dbReference type="GO" id="GO:0033553">
    <property type="term" value="C:rDNA heterochromatin"/>
    <property type="evidence" value="ECO:0007669"/>
    <property type="project" value="EnsemblFungi"/>
</dbReference>
<dbReference type="GO" id="GO:0006409">
    <property type="term" value="P:tRNA export from nucleus"/>
    <property type="evidence" value="ECO:0007669"/>
    <property type="project" value="EnsemblFungi"/>
</dbReference>
<evidence type="ECO:0000313" key="3">
    <source>
        <dbReference type="EMBL" id="CCK68530.1"/>
    </source>
</evidence>
<dbReference type="STRING" id="1071383.J7R164"/>
<evidence type="ECO:0000259" key="2">
    <source>
        <dbReference type="Pfam" id="PF22542"/>
    </source>
</evidence>
<dbReference type="GO" id="GO:0000462">
    <property type="term" value="P:maturation of SSU-rRNA from tricistronic rRNA transcript (SSU-rRNA, 5.8S rRNA, LSU-rRNA)"/>
    <property type="evidence" value="ECO:0007669"/>
    <property type="project" value="EnsemblFungi"/>
</dbReference>
<dbReference type="Pfam" id="PF22542">
    <property type="entry name" value="Utp8_C"/>
    <property type="match status" value="1"/>
</dbReference>
<dbReference type="HOGENOM" id="CLU_024075_0_0_1"/>
<keyword evidence="4" id="KW-1185">Reference proteome</keyword>
<dbReference type="GO" id="GO:0000049">
    <property type="term" value="F:tRNA binding"/>
    <property type="evidence" value="ECO:0007669"/>
    <property type="project" value="EnsemblFungi"/>
</dbReference>
<dbReference type="OMA" id="IVTCPNL"/>